<name>X1HQL1_9ZZZZ</name>
<gene>
    <name evidence="1" type="ORF">S03H2_36460</name>
</gene>
<proteinExistence type="predicted"/>
<evidence type="ECO:0000313" key="1">
    <source>
        <dbReference type="EMBL" id="GAH56109.1"/>
    </source>
</evidence>
<protein>
    <submittedName>
        <fullName evidence="1">Uncharacterized protein</fullName>
    </submittedName>
</protein>
<accession>X1HQL1</accession>
<organism evidence="1">
    <name type="scientific">marine sediment metagenome</name>
    <dbReference type="NCBI Taxonomy" id="412755"/>
    <lineage>
        <taxon>unclassified sequences</taxon>
        <taxon>metagenomes</taxon>
        <taxon>ecological metagenomes</taxon>
    </lineage>
</organism>
<sequence length="177" mass="18317">PHIKNQGILSASIGTGIIGDALLKNLGILSGKYASGSITEQALVSGISIDISEVSQEPSYRAGALISAYQGVQFSTSGYFGLAKANDIDTMPAVGIAIANILSGAIGTFQHLGRITGAWDFSGYVGNLVFLGSGQNVSEVTRIAPATSGECVQRIGKVVGPTTVFLRPELQYVQIAE</sequence>
<dbReference type="EMBL" id="BARU01022378">
    <property type="protein sequence ID" value="GAH56109.1"/>
    <property type="molecule type" value="Genomic_DNA"/>
</dbReference>
<dbReference type="AlphaFoldDB" id="X1HQL1"/>
<feature type="non-terminal residue" evidence="1">
    <location>
        <position position="1"/>
    </location>
</feature>
<reference evidence="1" key="1">
    <citation type="journal article" date="2014" name="Front. Microbiol.">
        <title>High frequency of phylogenetically diverse reductive dehalogenase-homologous genes in deep subseafloor sedimentary metagenomes.</title>
        <authorList>
            <person name="Kawai M."/>
            <person name="Futagami T."/>
            <person name="Toyoda A."/>
            <person name="Takaki Y."/>
            <person name="Nishi S."/>
            <person name="Hori S."/>
            <person name="Arai W."/>
            <person name="Tsubouchi T."/>
            <person name="Morono Y."/>
            <person name="Uchiyama I."/>
            <person name="Ito T."/>
            <person name="Fujiyama A."/>
            <person name="Inagaki F."/>
            <person name="Takami H."/>
        </authorList>
    </citation>
    <scope>NUCLEOTIDE SEQUENCE</scope>
    <source>
        <strain evidence="1">Expedition CK06-06</strain>
    </source>
</reference>
<comment type="caution">
    <text evidence="1">The sequence shown here is derived from an EMBL/GenBank/DDBJ whole genome shotgun (WGS) entry which is preliminary data.</text>
</comment>